<dbReference type="Gene3D" id="2.60.120.10">
    <property type="entry name" value="Jelly Rolls"/>
    <property type="match status" value="2"/>
</dbReference>
<dbReference type="AlphaFoldDB" id="A0A382L4Y7"/>
<reference evidence="1" key="1">
    <citation type="submission" date="2018-05" db="EMBL/GenBank/DDBJ databases">
        <authorList>
            <person name="Lanie J.A."/>
            <person name="Ng W.-L."/>
            <person name="Kazmierczak K.M."/>
            <person name="Andrzejewski T.M."/>
            <person name="Davidsen T.M."/>
            <person name="Wayne K.J."/>
            <person name="Tettelin H."/>
            <person name="Glass J.I."/>
            <person name="Rusch D."/>
            <person name="Podicherti R."/>
            <person name="Tsui H.-C.T."/>
            <person name="Winkler M.E."/>
        </authorList>
    </citation>
    <scope>NUCLEOTIDE SEQUENCE</scope>
</reference>
<feature type="non-terminal residue" evidence="1">
    <location>
        <position position="325"/>
    </location>
</feature>
<dbReference type="EMBL" id="UINC01084328">
    <property type="protein sequence ID" value="SVC30875.1"/>
    <property type="molecule type" value="Genomic_DNA"/>
</dbReference>
<gene>
    <name evidence="1" type="ORF">METZ01_LOCUS283729</name>
</gene>
<dbReference type="SUPFAM" id="SSF51182">
    <property type="entry name" value="RmlC-like cupins"/>
    <property type="match status" value="1"/>
</dbReference>
<proteinExistence type="predicted"/>
<organism evidence="1">
    <name type="scientific">marine metagenome</name>
    <dbReference type="NCBI Taxonomy" id="408172"/>
    <lineage>
        <taxon>unclassified sequences</taxon>
        <taxon>metagenomes</taxon>
        <taxon>ecological metagenomes</taxon>
    </lineage>
</organism>
<name>A0A382L4Y7_9ZZZZ</name>
<protein>
    <recommendedName>
        <fullName evidence="2">Cupin 2 conserved barrel domain-containing protein</fullName>
    </recommendedName>
</protein>
<accession>A0A382L4Y7</accession>
<evidence type="ECO:0008006" key="2">
    <source>
        <dbReference type="Google" id="ProtNLM"/>
    </source>
</evidence>
<dbReference type="InterPro" id="IPR029068">
    <property type="entry name" value="Glyas_Bleomycin-R_OHBP_Dase"/>
</dbReference>
<dbReference type="InterPro" id="IPR014710">
    <property type="entry name" value="RmlC-like_jellyroll"/>
</dbReference>
<dbReference type="SUPFAM" id="SSF54593">
    <property type="entry name" value="Glyoxalase/Bleomycin resistance protein/Dihydroxybiphenyl dioxygenase"/>
    <property type="match status" value="1"/>
</dbReference>
<dbReference type="InterPro" id="IPR011051">
    <property type="entry name" value="RmlC_Cupin_sf"/>
</dbReference>
<sequence length="325" mass="36230">MSHRQSITAAEVVLPCTELEATLEFYIKELGFRIEAIFPADDPAVARLSGHGLTLRLERGLDSSPGLLRLSAAQLEEAQELIAPNGTRIRFEPADEMSPLPANQPGLALSQLKDEETWKRGRAGMRYRDLIPDRWGGRFIASHIRIPEGGPVSDYVHYHKVRFQIIYCYKGAVWMVYEDQGEPFLMQAGDCVLQPPEIRHRVLETVAGLEVIEIGCPALHPTFADHDMALPTGRLAPDRKFDGQQFVWHRASEAHWRPWRQSGLEARDIGIAKATNGLAGAQVIRSSQESASIRGPYRGEFQMLFLLHGTVQFGGEWLEAGSALA</sequence>
<evidence type="ECO:0000313" key="1">
    <source>
        <dbReference type="EMBL" id="SVC30875.1"/>
    </source>
</evidence>